<dbReference type="InterPro" id="IPR024079">
    <property type="entry name" value="MetalloPept_cat_dom_sf"/>
</dbReference>
<keyword evidence="7" id="KW-1015">Disulfide bond</keyword>
<feature type="binding site" evidence="10">
    <location>
        <position position="219"/>
    </location>
    <ligand>
        <name>Zn(2+)</name>
        <dbReference type="ChEBI" id="CHEBI:29105"/>
        <note>catalytic</note>
    </ligand>
</feature>
<dbReference type="InterPro" id="IPR006026">
    <property type="entry name" value="Peptidase_Metallo"/>
</dbReference>
<protein>
    <recommendedName>
        <fullName evidence="11">Metalloendopeptidase</fullName>
        <ecNumber evidence="11">3.4.24.-</ecNumber>
    </recommendedName>
</protein>
<organism evidence="14">
    <name type="scientific">Ascaris suum</name>
    <name type="common">Pig roundworm</name>
    <name type="synonym">Ascaris lumbricoides</name>
    <dbReference type="NCBI Taxonomy" id="6253"/>
    <lineage>
        <taxon>Eukaryota</taxon>
        <taxon>Metazoa</taxon>
        <taxon>Ecdysozoa</taxon>
        <taxon>Nematoda</taxon>
        <taxon>Chromadorea</taxon>
        <taxon>Rhabditida</taxon>
        <taxon>Spirurina</taxon>
        <taxon>Ascaridomorpha</taxon>
        <taxon>Ascaridoidea</taxon>
        <taxon>Ascarididae</taxon>
        <taxon>Ascaris</taxon>
    </lineage>
</organism>
<keyword evidence="2 10" id="KW-0645">Protease</keyword>
<reference evidence="14" key="1">
    <citation type="journal article" date="2011" name="Genome Res.">
        <title>Deep small RNA sequencing from the nematode Ascaris reveals conservation, functional diversification, and novel developmental profiles.</title>
        <authorList>
            <person name="Wang J."/>
            <person name="Czech B."/>
            <person name="Crunk A."/>
            <person name="Wallace A."/>
            <person name="Mitreva M."/>
            <person name="Hannon G.J."/>
            <person name="Davis R.E."/>
        </authorList>
    </citation>
    <scope>NUCLEOTIDE SEQUENCE</scope>
</reference>
<keyword evidence="5 10" id="KW-0862">Zinc</keyword>
<dbReference type="MEROPS" id="M12.A46"/>
<evidence type="ECO:0000259" key="12">
    <source>
        <dbReference type="PROSITE" id="PS01180"/>
    </source>
</evidence>
<comment type="caution">
    <text evidence="9">Lacks conserved residue(s) required for the propagation of feature annotation.</text>
</comment>
<evidence type="ECO:0000259" key="13">
    <source>
        <dbReference type="PROSITE" id="PS51864"/>
    </source>
</evidence>
<evidence type="ECO:0000313" key="14">
    <source>
        <dbReference type="EMBL" id="ADY44635.1"/>
    </source>
</evidence>
<dbReference type="InterPro" id="IPR035914">
    <property type="entry name" value="Sperma_CUB_dom_sf"/>
</dbReference>
<sequence length="536" mass="60915">MQLPWRVFYFLFIHSAISQFILPGDDEALVRSKRQSNADVENVRALLKGFLRLSADVPLTPKRRSNFGSRPVGYKLVDRTEYAANKKILNEVFESDLVLTLPQMRDVINDFQRRINGGRNIRSKRKAIVGKGFRWPNQVVPYFLKENDTDWRNLILKGIRKWEAETCIRFVERTDENDYVYIFKGAGCYSSVGRIGGRQYASIGYGCESVGIVAHELGHALGFWHEQSRPDRDRYININEDHIFRGTKGNFEKRSDIADLDTPYDFGSVMHYGPQAFSDDYKYVTIETKDHRFQHTIGQRRDLSFIDIKEANLLYCSERCKVKLNCLYGGYEDPRNCAVCKCPNGLAGIRCELIPLSTANCGGELTATSHWQTLKSNTTGICYWRIMAPADKVRFEVLDASYVCDSSCADNFLEIKHTSDLQQTGFRQCCNAVPGSFISETNQIYIISSAEKTPAEFVLRYIADSTTNPLPKPPPAQWNGGGLTALIAAENGIDNTWEQYVMKQLPNTLRNFGHPARNPWSSIQHIVLSFLGNKGK</sequence>
<dbReference type="GO" id="GO:0008270">
    <property type="term" value="F:zinc ion binding"/>
    <property type="evidence" value="ECO:0007669"/>
    <property type="project" value="UniProtKB-UniRule"/>
</dbReference>
<dbReference type="InterPro" id="IPR001506">
    <property type="entry name" value="Peptidase_M12A"/>
</dbReference>
<comment type="cofactor">
    <cofactor evidence="10 11">
        <name>Zn(2+)</name>
        <dbReference type="ChEBI" id="CHEBI:29105"/>
    </cofactor>
    <text evidence="10 11">Binds 1 zinc ion per subunit.</text>
</comment>
<dbReference type="PROSITE" id="PS01180">
    <property type="entry name" value="CUB"/>
    <property type="match status" value="1"/>
</dbReference>
<dbReference type="SUPFAM" id="SSF49854">
    <property type="entry name" value="Spermadhesin, CUB domain"/>
    <property type="match status" value="1"/>
</dbReference>
<feature type="domain" description="Peptidase M12A" evidence="13">
    <location>
        <begin position="126"/>
        <end position="317"/>
    </location>
</feature>
<dbReference type="FunFam" id="3.40.390.10:FF:000028">
    <property type="entry name" value="Zinc metalloproteinase"/>
    <property type="match status" value="1"/>
</dbReference>
<dbReference type="Gene3D" id="3.40.390.10">
    <property type="entry name" value="Collagenase (Catalytic Domain)"/>
    <property type="match status" value="1"/>
</dbReference>
<evidence type="ECO:0000256" key="11">
    <source>
        <dbReference type="RuleBase" id="RU361183"/>
    </source>
</evidence>
<feature type="signal peptide" evidence="11">
    <location>
        <begin position="1"/>
        <end position="18"/>
    </location>
</feature>
<evidence type="ECO:0000256" key="10">
    <source>
        <dbReference type="PROSITE-ProRule" id="PRU01211"/>
    </source>
</evidence>
<keyword evidence="6 10" id="KW-0482">Metalloprotease</keyword>
<evidence type="ECO:0000256" key="5">
    <source>
        <dbReference type="ARBA" id="ARBA00022833"/>
    </source>
</evidence>
<dbReference type="GO" id="GO:0018996">
    <property type="term" value="P:molting cycle, collagen and cuticulin-based cuticle"/>
    <property type="evidence" value="ECO:0007669"/>
    <property type="project" value="UniProtKB-ARBA"/>
</dbReference>
<evidence type="ECO:0000256" key="8">
    <source>
        <dbReference type="ARBA" id="ARBA00023180"/>
    </source>
</evidence>
<dbReference type="EMBL" id="JI170566">
    <property type="protein sequence ID" value="ADY44635.1"/>
    <property type="molecule type" value="mRNA"/>
</dbReference>
<dbReference type="GO" id="GO:0004222">
    <property type="term" value="F:metalloendopeptidase activity"/>
    <property type="evidence" value="ECO:0007669"/>
    <property type="project" value="UniProtKB-UniRule"/>
</dbReference>
<feature type="active site" evidence="10">
    <location>
        <position position="216"/>
    </location>
</feature>
<dbReference type="SMART" id="SM00042">
    <property type="entry name" value="CUB"/>
    <property type="match status" value="1"/>
</dbReference>
<dbReference type="CDD" id="cd04280">
    <property type="entry name" value="ZnMc_astacin_like"/>
    <property type="match status" value="1"/>
</dbReference>
<dbReference type="PANTHER" id="PTHR10127">
    <property type="entry name" value="DISCOIDIN, CUB, EGF, LAMININ , AND ZINC METALLOPROTEASE DOMAIN CONTAINING"/>
    <property type="match status" value="1"/>
</dbReference>
<feature type="binding site" evidence="10">
    <location>
        <position position="215"/>
    </location>
    <ligand>
        <name>Zn(2+)</name>
        <dbReference type="ChEBI" id="CHEBI:29105"/>
        <note>catalytic</note>
    </ligand>
</feature>
<evidence type="ECO:0000256" key="7">
    <source>
        <dbReference type="ARBA" id="ARBA00023157"/>
    </source>
</evidence>
<keyword evidence="11" id="KW-0732">Signal</keyword>
<dbReference type="PRINTS" id="PR00480">
    <property type="entry name" value="ASTACIN"/>
</dbReference>
<dbReference type="InterPro" id="IPR000742">
    <property type="entry name" value="EGF"/>
</dbReference>
<proteinExistence type="evidence at transcript level"/>
<dbReference type="PROSITE" id="PS00022">
    <property type="entry name" value="EGF_1"/>
    <property type="match status" value="1"/>
</dbReference>
<keyword evidence="8" id="KW-0325">Glycoprotein</keyword>
<dbReference type="Pfam" id="PF01400">
    <property type="entry name" value="Astacin"/>
    <property type="match status" value="1"/>
</dbReference>
<dbReference type="EC" id="3.4.24.-" evidence="11"/>
<dbReference type="InterPro" id="IPR034035">
    <property type="entry name" value="Astacin-like_dom"/>
</dbReference>
<dbReference type="PANTHER" id="PTHR10127:SF898">
    <property type="entry name" value="ZINC METALLOPROTEINASE NAS-30"/>
    <property type="match status" value="1"/>
</dbReference>
<evidence type="ECO:0000256" key="9">
    <source>
        <dbReference type="PROSITE-ProRule" id="PRU00059"/>
    </source>
</evidence>
<dbReference type="AlphaFoldDB" id="F1L3D1"/>
<dbReference type="CDD" id="cd00041">
    <property type="entry name" value="CUB"/>
    <property type="match status" value="1"/>
</dbReference>
<dbReference type="GO" id="GO:0006508">
    <property type="term" value="P:proteolysis"/>
    <property type="evidence" value="ECO:0007669"/>
    <property type="project" value="UniProtKB-KW"/>
</dbReference>
<dbReference type="Gene3D" id="2.60.120.290">
    <property type="entry name" value="Spermadhesin, CUB domain"/>
    <property type="match status" value="1"/>
</dbReference>
<evidence type="ECO:0000256" key="1">
    <source>
        <dbReference type="ARBA" id="ARBA00022536"/>
    </source>
</evidence>
<dbReference type="PROSITE" id="PS51864">
    <property type="entry name" value="ASTACIN"/>
    <property type="match status" value="1"/>
</dbReference>
<evidence type="ECO:0000256" key="6">
    <source>
        <dbReference type="ARBA" id="ARBA00023049"/>
    </source>
</evidence>
<keyword evidence="3 10" id="KW-0479">Metal-binding</keyword>
<keyword evidence="4 10" id="KW-0378">Hydrolase</keyword>
<feature type="binding site" evidence="10">
    <location>
        <position position="225"/>
    </location>
    <ligand>
        <name>Zn(2+)</name>
        <dbReference type="ChEBI" id="CHEBI:29105"/>
        <note>catalytic</note>
    </ligand>
</feature>
<name>F1L3D1_ASCSU</name>
<feature type="chain" id="PRO_5005128860" description="Metalloendopeptidase" evidence="11">
    <location>
        <begin position="19"/>
        <end position="536"/>
    </location>
</feature>
<dbReference type="SMART" id="SM00235">
    <property type="entry name" value="ZnMc"/>
    <property type="match status" value="1"/>
</dbReference>
<dbReference type="SUPFAM" id="SSF55486">
    <property type="entry name" value="Metalloproteases ('zincins'), catalytic domain"/>
    <property type="match status" value="1"/>
</dbReference>
<evidence type="ECO:0000256" key="3">
    <source>
        <dbReference type="ARBA" id="ARBA00022723"/>
    </source>
</evidence>
<evidence type="ECO:0000256" key="4">
    <source>
        <dbReference type="ARBA" id="ARBA00022801"/>
    </source>
</evidence>
<feature type="domain" description="CUB" evidence="12">
    <location>
        <begin position="361"/>
        <end position="464"/>
    </location>
</feature>
<evidence type="ECO:0000256" key="2">
    <source>
        <dbReference type="ARBA" id="ARBA00022670"/>
    </source>
</evidence>
<accession>F1L3D1</accession>
<keyword evidence="1" id="KW-0245">EGF-like domain</keyword>
<dbReference type="InterPro" id="IPR000859">
    <property type="entry name" value="CUB_dom"/>
</dbReference>